<dbReference type="OrthoDB" id="9776390at2"/>
<dbReference type="InterPro" id="IPR018022">
    <property type="entry name" value="IPT"/>
</dbReference>
<keyword evidence="5 10" id="KW-0819">tRNA processing</keyword>
<dbReference type="STRING" id="490188.SAMN04488068_2505"/>
<dbReference type="Gene3D" id="1.10.20.140">
    <property type="match status" value="1"/>
</dbReference>
<dbReference type="InterPro" id="IPR027417">
    <property type="entry name" value="P-loop_NTPase"/>
</dbReference>
<keyword evidence="4 10" id="KW-0808">Transferase</keyword>
<evidence type="ECO:0000256" key="3">
    <source>
        <dbReference type="ARBA" id="ARBA00005842"/>
    </source>
</evidence>
<dbReference type="GO" id="GO:0006400">
    <property type="term" value="P:tRNA modification"/>
    <property type="evidence" value="ECO:0007669"/>
    <property type="project" value="TreeGrafter"/>
</dbReference>
<evidence type="ECO:0000256" key="5">
    <source>
        <dbReference type="ARBA" id="ARBA00022694"/>
    </source>
</evidence>
<proteinExistence type="inferred from homology"/>
<sequence length="303" mass="33569">MGATASGKTGLSLALAEREPCEIISVDSAQVYRGMDIGSAKPDAAMQARVPHHLIDILDPAEAYSAARFASDALQLVDQIQSRGRRPLLVGGTMLYFRALTTGLSDLPTADPALRAQLEAEAQLIGWPAMHERLRSLDPATAERLHPNDQQRIQRALEVITLGGRPMAEQFELRSATLHPPYLTVVLESPDRARLHERIEQRFMQMMAQGFLNEVERLRSRGDLHLQLPALRAVGYRQLWLHLDGQCSIEQAIAQGVAATRQFAKRQLTWLRNEKGARFDPDDPQLVAKVVSAMDCLPSLTAC</sequence>
<dbReference type="EMBL" id="FQWZ01000005">
    <property type="protein sequence ID" value="SHH08958.1"/>
    <property type="molecule type" value="Genomic_DNA"/>
</dbReference>
<feature type="site" description="Interaction with substrate tRNA" evidence="10">
    <location>
        <position position="115"/>
    </location>
</feature>
<comment type="subunit">
    <text evidence="10">Monomer.</text>
</comment>
<dbReference type="GO" id="GO:0052381">
    <property type="term" value="F:tRNA dimethylallyltransferase activity"/>
    <property type="evidence" value="ECO:0007669"/>
    <property type="project" value="UniProtKB-UniRule"/>
</dbReference>
<comment type="function">
    <text evidence="2 10 12">Catalyzes the transfer of a dimethylallyl group onto the adenine at position 37 in tRNAs that read codons beginning with uridine, leading to the formation of N6-(dimethylallyl)adenosine (i(6)A).</text>
</comment>
<dbReference type="SUPFAM" id="SSF52540">
    <property type="entry name" value="P-loop containing nucleoside triphosphate hydrolases"/>
    <property type="match status" value="2"/>
</dbReference>
<dbReference type="GO" id="GO:0005524">
    <property type="term" value="F:ATP binding"/>
    <property type="evidence" value="ECO:0007669"/>
    <property type="project" value="UniProtKB-UniRule"/>
</dbReference>
<dbReference type="EC" id="2.5.1.75" evidence="10"/>
<dbReference type="PANTHER" id="PTHR11088">
    <property type="entry name" value="TRNA DIMETHYLALLYLTRANSFERASE"/>
    <property type="match status" value="1"/>
</dbReference>
<dbReference type="Pfam" id="PF01715">
    <property type="entry name" value="IPPT"/>
    <property type="match status" value="1"/>
</dbReference>
<evidence type="ECO:0000256" key="12">
    <source>
        <dbReference type="RuleBase" id="RU003784"/>
    </source>
</evidence>
<accession>A0A1M5Q4M7</accession>
<evidence type="ECO:0000256" key="7">
    <source>
        <dbReference type="ARBA" id="ARBA00022840"/>
    </source>
</evidence>
<comment type="cofactor">
    <cofactor evidence="1 10">
        <name>Mg(2+)</name>
        <dbReference type="ChEBI" id="CHEBI:18420"/>
    </cofactor>
</comment>
<dbReference type="FunFam" id="1.10.20.140:FF:000001">
    <property type="entry name" value="tRNA dimethylallyltransferase"/>
    <property type="match status" value="1"/>
</dbReference>
<protein>
    <recommendedName>
        <fullName evidence="10">tRNA dimethylallyltransferase</fullName>
        <ecNumber evidence="10">2.5.1.75</ecNumber>
    </recommendedName>
    <alternativeName>
        <fullName evidence="10">Dimethylallyl diphosphate:tRNA dimethylallyltransferase</fullName>
        <shortName evidence="10">DMAPP:tRNA dimethylallyltransferase</shortName>
        <shortName evidence="10">DMATase</shortName>
    </alternativeName>
    <alternativeName>
        <fullName evidence="10">Isopentenyl-diphosphate:tRNA isopentenyltransferase</fullName>
        <shortName evidence="10">IPP transferase</shortName>
        <shortName evidence="10">IPPT</shortName>
        <shortName evidence="10">IPTase</shortName>
    </alternativeName>
</protein>
<dbReference type="PANTHER" id="PTHR11088:SF60">
    <property type="entry name" value="TRNA DIMETHYLALLYLTRANSFERASE"/>
    <property type="match status" value="1"/>
</dbReference>
<comment type="catalytic activity">
    <reaction evidence="9 10 11">
        <text>adenosine(37) in tRNA + dimethylallyl diphosphate = N(6)-dimethylallyladenosine(37) in tRNA + diphosphate</text>
        <dbReference type="Rhea" id="RHEA:26482"/>
        <dbReference type="Rhea" id="RHEA-COMP:10162"/>
        <dbReference type="Rhea" id="RHEA-COMP:10375"/>
        <dbReference type="ChEBI" id="CHEBI:33019"/>
        <dbReference type="ChEBI" id="CHEBI:57623"/>
        <dbReference type="ChEBI" id="CHEBI:74411"/>
        <dbReference type="ChEBI" id="CHEBI:74415"/>
        <dbReference type="EC" id="2.5.1.75"/>
    </reaction>
</comment>
<keyword evidence="8 10" id="KW-0460">Magnesium</keyword>
<feature type="binding site" evidence="10">
    <location>
        <begin position="2"/>
        <end position="9"/>
    </location>
    <ligand>
        <name>ATP</name>
        <dbReference type="ChEBI" id="CHEBI:30616"/>
    </ligand>
</feature>
<keyword evidence="6 10" id="KW-0547">Nucleotide-binding</keyword>
<evidence type="ECO:0000256" key="11">
    <source>
        <dbReference type="RuleBase" id="RU003783"/>
    </source>
</evidence>
<dbReference type="Gene3D" id="3.40.50.300">
    <property type="entry name" value="P-loop containing nucleotide triphosphate hydrolases"/>
    <property type="match status" value="1"/>
</dbReference>
<evidence type="ECO:0000256" key="13">
    <source>
        <dbReference type="RuleBase" id="RU003785"/>
    </source>
</evidence>
<feature type="region of interest" description="Interaction with substrate tRNA" evidence="10">
    <location>
        <begin position="27"/>
        <end position="30"/>
    </location>
</feature>
<evidence type="ECO:0000256" key="9">
    <source>
        <dbReference type="ARBA" id="ARBA00049563"/>
    </source>
</evidence>
<evidence type="ECO:0000256" key="1">
    <source>
        <dbReference type="ARBA" id="ARBA00001946"/>
    </source>
</evidence>
<gene>
    <name evidence="10" type="primary">miaA</name>
    <name evidence="14" type="ORF">SAMN04488068_2505</name>
</gene>
<organism evidence="14 15">
    <name type="scientific">Hydrocarboniphaga daqingensis</name>
    <dbReference type="NCBI Taxonomy" id="490188"/>
    <lineage>
        <taxon>Bacteria</taxon>
        <taxon>Pseudomonadati</taxon>
        <taxon>Pseudomonadota</taxon>
        <taxon>Gammaproteobacteria</taxon>
        <taxon>Nevskiales</taxon>
        <taxon>Nevskiaceae</taxon>
        <taxon>Hydrocarboniphaga</taxon>
    </lineage>
</organism>
<evidence type="ECO:0000256" key="6">
    <source>
        <dbReference type="ARBA" id="ARBA00022741"/>
    </source>
</evidence>
<dbReference type="InterPro" id="IPR039657">
    <property type="entry name" value="Dimethylallyltransferase"/>
</dbReference>
<evidence type="ECO:0000256" key="8">
    <source>
        <dbReference type="ARBA" id="ARBA00022842"/>
    </source>
</evidence>
<dbReference type="Proteomes" id="UP000199758">
    <property type="component" value="Unassembled WGS sequence"/>
</dbReference>
<dbReference type="HAMAP" id="MF_00185">
    <property type="entry name" value="IPP_trans"/>
    <property type="match status" value="1"/>
</dbReference>
<comment type="caution">
    <text evidence="10">Lacks conserved residue(s) required for the propagation of feature annotation.</text>
</comment>
<keyword evidence="15" id="KW-1185">Reference proteome</keyword>
<dbReference type="RefSeq" id="WP_072898045.1">
    <property type="nucleotide sequence ID" value="NZ_FQWZ01000005.1"/>
</dbReference>
<dbReference type="NCBIfam" id="TIGR00174">
    <property type="entry name" value="miaA"/>
    <property type="match status" value="1"/>
</dbReference>
<evidence type="ECO:0000256" key="4">
    <source>
        <dbReference type="ARBA" id="ARBA00022679"/>
    </source>
</evidence>
<keyword evidence="7 10" id="KW-0067">ATP-binding</keyword>
<feature type="region of interest" description="Interaction with substrate tRNA" evidence="10">
    <location>
        <begin position="151"/>
        <end position="155"/>
    </location>
</feature>
<evidence type="ECO:0000313" key="15">
    <source>
        <dbReference type="Proteomes" id="UP000199758"/>
    </source>
</evidence>
<feature type="site" description="Interaction with substrate tRNA" evidence="10">
    <location>
        <position position="93"/>
    </location>
</feature>
<dbReference type="AlphaFoldDB" id="A0A1M5Q4M7"/>
<comment type="similarity">
    <text evidence="3 10 13">Belongs to the IPP transferase family.</text>
</comment>
<evidence type="ECO:0000256" key="2">
    <source>
        <dbReference type="ARBA" id="ARBA00003213"/>
    </source>
</evidence>
<name>A0A1M5Q4M7_9GAMM</name>
<evidence type="ECO:0000313" key="14">
    <source>
        <dbReference type="EMBL" id="SHH08958.1"/>
    </source>
</evidence>
<reference evidence="14 15" key="1">
    <citation type="submission" date="2016-11" db="EMBL/GenBank/DDBJ databases">
        <authorList>
            <person name="Jaros S."/>
            <person name="Januszkiewicz K."/>
            <person name="Wedrychowicz H."/>
        </authorList>
    </citation>
    <scope>NUCLEOTIDE SEQUENCE [LARGE SCALE GENOMIC DNA]</scope>
    <source>
        <strain evidence="14 15">CGMCC 1.7049</strain>
    </source>
</reference>
<evidence type="ECO:0000256" key="10">
    <source>
        <dbReference type="HAMAP-Rule" id="MF_00185"/>
    </source>
</evidence>
<feature type="binding site" evidence="10">
    <location>
        <begin position="4"/>
        <end position="9"/>
    </location>
    <ligand>
        <name>substrate</name>
    </ligand>
</feature>